<dbReference type="RefSeq" id="WP_203825599.1">
    <property type="nucleotide sequence ID" value="NZ_BAAATY010000037.1"/>
</dbReference>
<dbReference type="Proteomes" id="UP000624709">
    <property type="component" value="Unassembled WGS sequence"/>
</dbReference>
<sequence>MDKLSRRPRAPAPPAETGPDWGTRLKDLAGILAPTTAITALLIYFGYIGTRARFAYFGVYLELAGLSNQDLMLYGLEVLNVPAALVLLAVLLGAGGHAAVSWLTGAPEHRRAALGTAAALLIAGGLLLARATIGLLVVRVSRTEIPGTSALALALGPILIAYGGWAAATVLVRDGPARFPRWYATPGIVRLRRLITVAVSGLVLVGLFWAVNSFAWAYGQGRAVDDARRLSYRAEVLLDTKEPLIDLPPGVDETPLAGEFKHRYHGLRLLVAADDRLFLVPATWTDQARTLVIPYDDQIRIQLIPPRTG</sequence>
<keyword evidence="4" id="KW-1185">Reference proteome</keyword>
<feature type="transmembrane region" description="Helical" evidence="2">
    <location>
        <begin position="28"/>
        <end position="47"/>
    </location>
</feature>
<organism evidence="3 4">
    <name type="scientific">Actinoplanes palleronii</name>
    <dbReference type="NCBI Taxonomy" id="113570"/>
    <lineage>
        <taxon>Bacteria</taxon>
        <taxon>Bacillati</taxon>
        <taxon>Actinomycetota</taxon>
        <taxon>Actinomycetes</taxon>
        <taxon>Micromonosporales</taxon>
        <taxon>Micromonosporaceae</taxon>
        <taxon>Actinoplanes</taxon>
    </lineage>
</organism>
<protein>
    <submittedName>
        <fullName evidence="3">Uncharacterized protein</fullName>
    </submittedName>
</protein>
<feature type="transmembrane region" description="Helical" evidence="2">
    <location>
        <begin position="112"/>
        <end position="138"/>
    </location>
</feature>
<keyword evidence="2" id="KW-0812">Transmembrane</keyword>
<proteinExistence type="predicted"/>
<keyword evidence="2" id="KW-1133">Transmembrane helix</keyword>
<evidence type="ECO:0000313" key="4">
    <source>
        <dbReference type="Proteomes" id="UP000624709"/>
    </source>
</evidence>
<evidence type="ECO:0000256" key="2">
    <source>
        <dbReference type="SAM" id="Phobius"/>
    </source>
</evidence>
<feature type="transmembrane region" description="Helical" evidence="2">
    <location>
        <begin position="194"/>
        <end position="218"/>
    </location>
</feature>
<reference evidence="3 4" key="1">
    <citation type="submission" date="2021-01" db="EMBL/GenBank/DDBJ databases">
        <title>Whole genome shotgun sequence of Actinoplanes palleronii NBRC 14916.</title>
        <authorList>
            <person name="Komaki H."/>
            <person name="Tamura T."/>
        </authorList>
    </citation>
    <scope>NUCLEOTIDE SEQUENCE [LARGE SCALE GENOMIC DNA]</scope>
    <source>
        <strain evidence="3 4">NBRC 14916</strain>
    </source>
</reference>
<accession>A0ABQ4B8V9</accession>
<evidence type="ECO:0000313" key="3">
    <source>
        <dbReference type="EMBL" id="GIE67058.1"/>
    </source>
</evidence>
<evidence type="ECO:0000256" key="1">
    <source>
        <dbReference type="SAM" id="MobiDB-lite"/>
    </source>
</evidence>
<feature type="transmembrane region" description="Helical" evidence="2">
    <location>
        <begin position="150"/>
        <end position="173"/>
    </location>
</feature>
<name>A0ABQ4B8V9_9ACTN</name>
<comment type="caution">
    <text evidence="3">The sequence shown here is derived from an EMBL/GenBank/DDBJ whole genome shotgun (WGS) entry which is preliminary data.</text>
</comment>
<gene>
    <name evidence="3" type="ORF">Apa02nite_031660</name>
</gene>
<feature type="region of interest" description="Disordered" evidence="1">
    <location>
        <begin position="1"/>
        <end position="20"/>
    </location>
</feature>
<feature type="transmembrane region" description="Helical" evidence="2">
    <location>
        <begin position="81"/>
        <end position="100"/>
    </location>
</feature>
<dbReference type="EMBL" id="BOMS01000044">
    <property type="protein sequence ID" value="GIE67058.1"/>
    <property type="molecule type" value="Genomic_DNA"/>
</dbReference>
<keyword evidence="2" id="KW-0472">Membrane</keyword>